<proteinExistence type="predicted"/>
<sequence length="184" mass="20325">MIRRVHGYTTYSFSFWSFLTSASLSCHCARPRVSTSLPLISPKGLPRAPTGVRTCLFHWIPQERCRTGGAELFLSLRAPFAPAGRKAVTGFICNPRSPPVRLAPIAHDRISARTAADYHEHAQFVDVASLDWLGRYSNGLSALTAMTTTHAGYTRMPDTLHLATFDVQNCTSTRPAAFCKMLLQ</sequence>
<dbReference type="AlphaFoldDB" id="A0A6A5UA68"/>
<dbReference type="PROSITE" id="PS51257">
    <property type="entry name" value="PROKAR_LIPOPROTEIN"/>
    <property type="match status" value="1"/>
</dbReference>
<reference evidence="1" key="1">
    <citation type="journal article" date="2020" name="Stud. Mycol.">
        <title>101 Dothideomycetes genomes: a test case for predicting lifestyles and emergence of pathogens.</title>
        <authorList>
            <person name="Haridas S."/>
            <person name="Albert R."/>
            <person name="Binder M."/>
            <person name="Bloem J."/>
            <person name="Labutti K."/>
            <person name="Salamov A."/>
            <person name="Andreopoulos B."/>
            <person name="Baker S."/>
            <person name="Barry K."/>
            <person name="Bills G."/>
            <person name="Bluhm B."/>
            <person name="Cannon C."/>
            <person name="Castanera R."/>
            <person name="Culley D."/>
            <person name="Daum C."/>
            <person name="Ezra D."/>
            <person name="Gonzalez J."/>
            <person name="Henrissat B."/>
            <person name="Kuo A."/>
            <person name="Liang C."/>
            <person name="Lipzen A."/>
            <person name="Lutzoni F."/>
            <person name="Magnuson J."/>
            <person name="Mondo S."/>
            <person name="Nolan M."/>
            <person name="Ohm R."/>
            <person name="Pangilinan J."/>
            <person name="Park H.-J."/>
            <person name="Ramirez L."/>
            <person name="Alfaro M."/>
            <person name="Sun H."/>
            <person name="Tritt A."/>
            <person name="Yoshinaga Y."/>
            <person name="Zwiers L.-H."/>
            <person name="Turgeon B."/>
            <person name="Goodwin S."/>
            <person name="Spatafora J."/>
            <person name="Crous P."/>
            <person name="Grigoriev I."/>
        </authorList>
    </citation>
    <scope>NUCLEOTIDE SEQUENCE</scope>
    <source>
        <strain evidence="1">CBS 675.92</strain>
    </source>
</reference>
<dbReference type="Proteomes" id="UP000800035">
    <property type="component" value="Unassembled WGS sequence"/>
</dbReference>
<evidence type="ECO:0000313" key="1">
    <source>
        <dbReference type="EMBL" id="KAF1960839.1"/>
    </source>
</evidence>
<protein>
    <submittedName>
        <fullName evidence="1">Uncharacterized protein</fullName>
    </submittedName>
</protein>
<organism evidence="1 2">
    <name type="scientific">Byssothecium circinans</name>
    <dbReference type="NCBI Taxonomy" id="147558"/>
    <lineage>
        <taxon>Eukaryota</taxon>
        <taxon>Fungi</taxon>
        <taxon>Dikarya</taxon>
        <taxon>Ascomycota</taxon>
        <taxon>Pezizomycotina</taxon>
        <taxon>Dothideomycetes</taxon>
        <taxon>Pleosporomycetidae</taxon>
        <taxon>Pleosporales</taxon>
        <taxon>Massarineae</taxon>
        <taxon>Massarinaceae</taxon>
        <taxon>Byssothecium</taxon>
    </lineage>
</organism>
<dbReference type="EMBL" id="ML976982">
    <property type="protein sequence ID" value="KAF1960839.1"/>
    <property type="molecule type" value="Genomic_DNA"/>
</dbReference>
<name>A0A6A5UA68_9PLEO</name>
<gene>
    <name evidence="1" type="ORF">CC80DRAFT_265650</name>
</gene>
<accession>A0A6A5UA68</accession>
<keyword evidence="2" id="KW-1185">Reference proteome</keyword>
<evidence type="ECO:0000313" key="2">
    <source>
        <dbReference type="Proteomes" id="UP000800035"/>
    </source>
</evidence>